<evidence type="ECO:0000259" key="2">
    <source>
        <dbReference type="Pfam" id="PF02520"/>
    </source>
</evidence>
<evidence type="ECO:0000256" key="1">
    <source>
        <dbReference type="SAM" id="SignalP"/>
    </source>
</evidence>
<feature type="chain" id="PRO_5040224571" description="SXP/RAL-2 family protein Ani s 5-like cation-binding domain-containing protein" evidence="1">
    <location>
        <begin position="17"/>
        <end position="233"/>
    </location>
</feature>
<dbReference type="InterPro" id="IPR052823">
    <property type="entry name" value="SXP/RAL-2_related"/>
</dbReference>
<dbReference type="Pfam" id="PF02520">
    <property type="entry name" value="ANIS5_cation-bd"/>
    <property type="match status" value="1"/>
</dbReference>
<dbReference type="AlphaFoldDB" id="A0A9P1IDB9"/>
<keyword evidence="1" id="KW-0732">Signal</keyword>
<gene>
    <name evidence="3" type="ORF">CAMP_LOCUS6309</name>
</gene>
<dbReference type="PANTHER" id="PTHR21593">
    <property type="entry name" value="PRION-LIKE- Q/N-RICH -DOMAIN-BEARING PROTEIN PROTEIN"/>
    <property type="match status" value="1"/>
</dbReference>
<dbReference type="PANTHER" id="PTHR21593:SF36">
    <property type="entry name" value="DUF148 DOMAIN-CONTAINING PROTEIN-RELATED"/>
    <property type="match status" value="1"/>
</dbReference>
<organism evidence="3 4">
    <name type="scientific">Caenorhabditis angaria</name>
    <dbReference type="NCBI Taxonomy" id="860376"/>
    <lineage>
        <taxon>Eukaryota</taxon>
        <taxon>Metazoa</taxon>
        <taxon>Ecdysozoa</taxon>
        <taxon>Nematoda</taxon>
        <taxon>Chromadorea</taxon>
        <taxon>Rhabditida</taxon>
        <taxon>Rhabditina</taxon>
        <taxon>Rhabditomorpha</taxon>
        <taxon>Rhabditoidea</taxon>
        <taxon>Rhabditidae</taxon>
        <taxon>Peloderinae</taxon>
        <taxon>Caenorhabditis</taxon>
    </lineage>
</organism>
<dbReference type="OrthoDB" id="5871823at2759"/>
<dbReference type="EMBL" id="CANHGI010000002">
    <property type="protein sequence ID" value="CAI5443672.1"/>
    <property type="molecule type" value="Genomic_DNA"/>
</dbReference>
<evidence type="ECO:0000313" key="3">
    <source>
        <dbReference type="EMBL" id="CAI5443672.1"/>
    </source>
</evidence>
<proteinExistence type="predicted"/>
<dbReference type="InterPro" id="IPR003677">
    <property type="entry name" value="ANIS5_cation-bd"/>
</dbReference>
<reference evidence="3" key="1">
    <citation type="submission" date="2022-11" db="EMBL/GenBank/DDBJ databases">
        <authorList>
            <person name="Kikuchi T."/>
        </authorList>
    </citation>
    <scope>NUCLEOTIDE SEQUENCE</scope>
    <source>
        <strain evidence="3">PS1010</strain>
    </source>
</reference>
<sequence length="233" mass="26654">MLFKIFVFFVVPAILAQQYTFPMSYGFPQVQNADRFAYNNNPPQNFFAPNSAPPKSTYTFNPMARIQVQPPIFAPNSNFGANSGEFQVDQRKPEILPPKMTPEGPTRIIPPFLKGADIVEQDKFYAIVQHPTWSGAEKNQKIEELMKSMSEDRQEEYSEYRNTIHVDLARRQKSVASAVEAMSPEAFGEFQKVVEIMRDVSLTESAKIQKLEKIYSSLPAKIRQEFDEKLKGF</sequence>
<keyword evidence="4" id="KW-1185">Reference proteome</keyword>
<evidence type="ECO:0000313" key="4">
    <source>
        <dbReference type="Proteomes" id="UP001152747"/>
    </source>
</evidence>
<feature type="domain" description="SXP/RAL-2 family protein Ani s 5-like cation-binding" evidence="2">
    <location>
        <begin position="120"/>
        <end position="223"/>
    </location>
</feature>
<feature type="signal peptide" evidence="1">
    <location>
        <begin position="1"/>
        <end position="16"/>
    </location>
</feature>
<accession>A0A9P1IDB9</accession>
<comment type="caution">
    <text evidence="3">The sequence shown here is derived from an EMBL/GenBank/DDBJ whole genome shotgun (WGS) entry which is preliminary data.</text>
</comment>
<dbReference type="Proteomes" id="UP001152747">
    <property type="component" value="Unassembled WGS sequence"/>
</dbReference>
<protein>
    <recommendedName>
        <fullName evidence="2">SXP/RAL-2 family protein Ani s 5-like cation-binding domain-containing protein</fullName>
    </recommendedName>
</protein>
<name>A0A9P1IDB9_9PELO</name>